<dbReference type="EMBL" id="GG738872">
    <property type="protein sequence ID" value="EFC43578.1"/>
    <property type="molecule type" value="Genomic_DNA"/>
</dbReference>
<gene>
    <name evidence="1" type="ORF">NAEGRDRAFT_49566</name>
</gene>
<accession>D2VHF3</accession>
<protein>
    <submittedName>
        <fullName evidence="1">Predicted protein</fullName>
    </submittedName>
</protein>
<dbReference type="InParanoid" id="D2VHF3"/>
<dbReference type="AlphaFoldDB" id="D2VHF3"/>
<dbReference type="Proteomes" id="UP000006671">
    <property type="component" value="Unassembled WGS sequence"/>
</dbReference>
<dbReference type="GeneID" id="8863297"/>
<organism evidence="2">
    <name type="scientific">Naegleria gruberi</name>
    <name type="common">Amoeba</name>
    <dbReference type="NCBI Taxonomy" id="5762"/>
    <lineage>
        <taxon>Eukaryota</taxon>
        <taxon>Discoba</taxon>
        <taxon>Heterolobosea</taxon>
        <taxon>Tetramitia</taxon>
        <taxon>Eutetramitia</taxon>
        <taxon>Vahlkampfiidae</taxon>
        <taxon>Naegleria</taxon>
    </lineage>
</organism>
<reference evidence="1 2" key="1">
    <citation type="journal article" date="2010" name="Cell">
        <title>The genome of Naegleria gruberi illuminates early eukaryotic versatility.</title>
        <authorList>
            <person name="Fritz-Laylin L.K."/>
            <person name="Prochnik S.E."/>
            <person name="Ginger M.L."/>
            <person name="Dacks J.B."/>
            <person name="Carpenter M.L."/>
            <person name="Field M.C."/>
            <person name="Kuo A."/>
            <person name="Paredez A."/>
            <person name="Chapman J."/>
            <person name="Pham J."/>
            <person name="Shu S."/>
            <person name="Neupane R."/>
            <person name="Cipriano M."/>
            <person name="Mancuso J."/>
            <person name="Tu H."/>
            <person name="Salamov A."/>
            <person name="Lindquist E."/>
            <person name="Shapiro H."/>
            <person name="Lucas S."/>
            <person name="Grigoriev I.V."/>
            <person name="Cande W.Z."/>
            <person name="Fulton C."/>
            <person name="Rokhsar D.S."/>
            <person name="Dawson S.C."/>
        </authorList>
    </citation>
    <scope>NUCLEOTIDE SEQUENCE [LARGE SCALE GENOMIC DNA]</scope>
    <source>
        <strain evidence="1 2">NEG-M</strain>
    </source>
</reference>
<dbReference type="VEuPathDB" id="AmoebaDB:NAEGRDRAFT_49566"/>
<dbReference type="KEGG" id="ngr:NAEGRDRAFT_49566"/>
<dbReference type="RefSeq" id="XP_002676322.1">
    <property type="nucleotide sequence ID" value="XM_002676276.1"/>
</dbReference>
<sequence length="159" mass="18678">MPKRSVTKIIPMYESIYDLPVVMVCMKGEKISDEAFINHLYFHSSVFYPTVNDCTKTINTIMHELENVIAINDDFIIDEIPNPMDLKEKLQLSRKANRLAIYSLKTMIMMESKMFNALFQKKPSMNQLNKAHKFQNVIHLEIDEEDVSENEMTIWKNKE</sequence>
<evidence type="ECO:0000313" key="1">
    <source>
        <dbReference type="EMBL" id="EFC43578.1"/>
    </source>
</evidence>
<keyword evidence="2" id="KW-1185">Reference proteome</keyword>
<name>D2VHF3_NAEGR</name>
<evidence type="ECO:0000313" key="2">
    <source>
        <dbReference type="Proteomes" id="UP000006671"/>
    </source>
</evidence>
<proteinExistence type="predicted"/>